<evidence type="ECO:0000313" key="2">
    <source>
        <dbReference type="EMBL" id="KPN44045.1"/>
    </source>
</evidence>
<evidence type="ECO:0000256" key="1">
    <source>
        <dbReference type="SAM" id="MobiDB-lite"/>
    </source>
</evidence>
<proteinExistence type="predicted"/>
<reference evidence="2 3" key="1">
    <citation type="submission" date="2015-10" db="EMBL/GenBank/DDBJ databases">
        <title>Resequencing of Lactobacillus plantarum WJL strain genome.</title>
        <authorList>
            <person name="Martino M.E."/>
        </authorList>
    </citation>
    <scope>NUCLEOTIDE SEQUENCE [LARGE SCALE GENOMIC DNA]</scope>
    <source>
        <strain evidence="2 3">WJL</strain>
    </source>
</reference>
<feature type="region of interest" description="Disordered" evidence="1">
    <location>
        <begin position="23"/>
        <end position="44"/>
    </location>
</feature>
<evidence type="ECO:0000313" key="3">
    <source>
        <dbReference type="Proteomes" id="UP000050511"/>
    </source>
</evidence>
<accession>A0A837P8S6</accession>
<dbReference type="Proteomes" id="UP000050511">
    <property type="component" value="Unassembled WGS sequence"/>
</dbReference>
<sequence>MLTNRNPPNRHVLIMKSNKHSADYRIDKNGSDGFKENSAELKTS</sequence>
<name>A0A837P8S6_LACPN</name>
<protein>
    <submittedName>
        <fullName evidence="2">Uncharacterized protein</fullName>
    </submittedName>
</protein>
<dbReference type="AlphaFoldDB" id="A0A837P8S6"/>
<gene>
    <name evidence="2" type="ORF">WJL_1118</name>
</gene>
<dbReference type="EMBL" id="LKLZ01000003">
    <property type="protein sequence ID" value="KPN44045.1"/>
    <property type="molecule type" value="Genomic_DNA"/>
</dbReference>
<organism evidence="2 3">
    <name type="scientific">Lactiplantibacillus plantarum WJL</name>
    <dbReference type="NCBI Taxonomy" id="1350466"/>
    <lineage>
        <taxon>Bacteria</taxon>
        <taxon>Bacillati</taxon>
        <taxon>Bacillota</taxon>
        <taxon>Bacilli</taxon>
        <taxon>Lactobacillales</taxon>
        <taxon>Lactobacillaceae</taxon>
        <taxon>Lactiplantibacillus</taxon>
    </lineage>
</organism>
<comment type="caution">
    <text evidence="2">The sequence shown here is derived from an EMBL/GenBank/DDBJ whole genome shotgun (WGS) entry which is preliminary data.</text>
</comment>